<proteinExistence type="predicted"/>
<organism evidence="2 3">
    <name type="scientific">Ricinus communis</name>
    <name type="common">Castor bean</name>
    <dbReference type="NCBI Taxonomy" id="3988"/>
    <lineage>
        <taxon>Eukaryota</taxon>
        <taxon>Viridiplantae</taxon>
        <taxon>Streptophyta</taxon>
        <taxon>Embryophyta</taxon>
        <taxon>Tracheophyta</taxon>
        <taxon>Spermatophyta</taxon>
        <taxon>Magnoliopsida</taxon>
        <taxon>eudicotyledons</taxon>
        <taxon>Gunneridae</taxon>
        <taxon>Pentapetalae</taxon>
        <taxon>rosids</taxon>
        <taxon>fabids</taxon>
        <taxon>Malpighiales</taxon>
        <taxon>Euphorbiaceae</taxon>
        <taxon>Acalyphoideae</taxon>
        <taxon>Acalypheae</taxon>
        <taxon>Ricinus</taxon>
    </lineage>
</organism>
<protein>
    <submittedName>
        <fullName evidence="2">Uncharacterized protein</fullName>
    </submittedName>
</protein>
<dbReference type="InParanoid" id="B9SNL3"/>
<dbReference type="AlphaFoldDB" id="B9SNL3"/>
<sequence>MRLELPLNTWWPQRFAQLVLIILGDIADAKGYVLQAPTWRSQRKILRSNFINSKEDPFGVSKNKDVEDSKNSKSNESSNFDDHNFIDGKDVKTGTEEDEDPIDIEYLGDYSFSPHLSPPSSEHDDIKHDTTPPQLKDMLQESEKLKSSCEEATKPVQDKDTTLRANYPLIYECNKKPEEAYRLREQHRLSGRRWPPLYLDI</sequence>
<name>B9SNL3_RICCO</name>
<reference evidence="3" key="1">
    <citation type="journal article" date="2010" name="Nat. Biotechnol.">
        <title>Draft genome sequence of the oilseed species Ricinus communis.</title>
        <authorList>
            <person name="Chan A.P."/>
            <person name="Crabtree J."/>
            <person name="Zhao Q."/>
            <person name="Lorenzi H."/>
            <person name="Orvis J."/>
            <person name="Puiu D."/>
            <person name="Melake-Berhan A."/>
            <person name="Jones K.M."/>
            <person name="Redman J."/>
            <person name="Chen G."/>
            <person name="Cahoon E.B."/>
            <person name="Gedil M."/>
            <person name="Stanke M."/>
            <person name="Haas B.J."/>
            <person name="Wortman J.R."/>
            <person name="Fraser-Liggett C.M."/>
            <person name="Ravel J."/>
            <person name="Rabinowicz P.D."/>
        </authorList>
    </citation>
    <scope>NUCLEOTIDE SEQUENCE [LARGE SCALE GENOMIC DNA]</scope>
    <source>
        <strain evidence="3">cv. Hale</strain>
    </source>
</reference>
<feature type="compositionally biased region" description="Basic and acidic residues" evidence="1">
    <location>
        <begin position="80"/>
        <end position="95"/>
    </location>
</feature>
<evidence type="ECO:0000313" key="3">
    <source>
        <dbReference type="Proteomes" id="UP000008311"/>
    </source>
</evidence>
<dbReference type="Proteomes" id="UP000008311">
    <property type="component" value="Unassembled WGS sequence"/>
</dbReference>
<feature type="compositionally biased region" description="Basic and acidic residues" evidence="1">
    <location>
        <begin position="57"/>
        <end position="73"/>
    </location>
</feature>
<keyword evidence="3" id="KW-1185">Reference proteome</keyword>
<accession>B9SNL3</accession>
<evidence type="ECO:0000313" key="2">
    <source>
        <dbReference type="EMBL" id="EEF34802.1"/>
    </source>
</evidence>
<feature type="region of interest" description="Disordered" evidence="1">
    <location>
        <begin position="113"/>
        <end position="133"/>
    </location>
</feature>
<gene>
    <name evidence="2" type="ORF">RCOM_0766250</name>
</gene>
<feature type="compositionally biased region" description="Basic and acidic residues" evidence="1">
    <location>
        <begin position="121"/>
        <end position="130"/>
    </location>
</feature>
<feature type="region of interest" description="Disordered" evidence="1">
    <location>
        <begin position="57"/>
        <end position="99"/>
    </location>
</feature>
<dbReference type="EMBL" id="EQ974047">
    <property type="protein sequence ID" value="EEF34802.1"/>
    <property type="molecule type" value="Genomic_DNA"/>
</dbReference>
<evidence type="ECO:0000256" key="1">
    <source>
        <dbReference type="SAM" id="MobiDB-lite"/>
    </source>
</evidence>